<gene>
    <name evidence="1" type="ORF">LshimejAT787_0905850</name>
</gene>
<sequence>MLAPIRLYISTKYNNTTPSDIPLLSQVQAYYYTRLQTSTDAEDKELVLREDINIEHILYLALSKPTVDEPTFRATDYFVSTLTHHQPRPTVLCSVARSAHPQKSALDSLSHLGIYKPARLNKASCLHALGGLLLQLGQPAEAMELFFVERDIYLSCGIPARRLSWSDITIGRSYYELGDYLNADAVYQNAIRCRKYVLFQGKVDRDAEALFRLQLGKIKALRGEPGAVDWCLASIVVR</sequence>
<dbReference type="SUPFAM" id="SSF48452">
    <property type="entry name" value="TPR-like"/>
    <property type="match status" value="1"/>
</dbReference>
<dbReference type="AlphaFoldDB" id="A0A9P3PRG4"/>
<evidence type="ECO:0000313" key="2">
    <source>
        <dbReference type="Proteomes" id="UP001063166"/>
    </source>
</evidence>
<comment type="caution">
    <text evidence="1">The sequence shown here is derived from an EMBL/GenBank/DDBJ whole genome shotgun (WGS) entry which is preliminary data.</text>
</comment>
<dbReference type="OrthoDB" id="1534087at2759"/>
<dbReference type="EMBL" id="BRPK01000009">
    <property type="protein sequence ID" value="GLB41370.1"/>
    <property type="molecule type" value="Genomic_DNA"/>
</dbReference>
<name>A0A9P3PRG4_LYOSH</name>
<protein>
    <submittedName>
        <fullName evidence="1">Uncharacterized protein</fullName>
    </submittedName>
</protein>
<keyword evidence="2" id="KW-1185">Reference proteome</keyword>
<accession>A0A9P3PRG4</accession>
<dbReference type="Proteomes" id="UP001063166">
    <property type="component" value="Unassembled WGS sequence"/>
</dbReference>
<proteinExistence type="predicted"/>
<organism evidence="1 2">
    <name type="scientific">Lyophyllum shimeji</name>
    <name type="common">Hon-shimeji</name>
    <name type="synonym">Tricholoma shimeji</name>
    <dbReference type="NCBI Taxonomy" id="47721"/>
    <lineage>
        <taxon>Eukaryota</taxon>
        <taxon>Fungi</taxon>
        <taxon>Dikarya</taxon>
        <taxon>Basidiomycota</taxon>
        <taxon>Agaricomycotina</taxon>
        <taxon>Agaricomycetes</taxon>
        <taxon>Agaricomycetidae</taxon>
        <taxon>Agaricales</taxon>
        <taxon>Tricholomatineae</taxon>
        <taxon>Lyophyllaceae</taxon>
        <taxon>Lyophyllum</taxon>
    </lineage>
</organism>
<dbReference type="Gene3D" id="1.25.40.10">
    <property type="entry name" value="Tetratricopeptide repeat domain"/>
    <property type="match status" value="1"/>
</dbReference>
<dbReference type="InterPro" id="IPR011990">
    <property type="entry name" value="TPR-like_helical_dom_sf"/>
</dbReference>
<reference evidence="1" key="1">
    <citation type="submission" date="2022-07" db="EMBL/GenBank/DDBJ databases">
        <title>The genome of Lyophyllum shimeji provides insight into the initial evolution of ectomycorrhizal fungal genome.</title>
        <authorList>
            <person name="Kobayashi Y."/>
            <person name="Shibata T."/>
            <person name="Hirakawa H."/>
            <person name="Shigenobu S."/>
            <person name="Nishiyama T."/>
            <person name="Yamada A."/>
            <person name="Hasebe M."/>
            <person name="Kawaguchi M."/>
        </authorList>
    </citation>
    <scope>NUCLEOTIDE SEQUENCE</scope>
    <source>
        <strain evidence="1">AT787</strain>
    </source>
</reference>
<evidence type="ECO:0000313" key="1">
    <source>
        <dbReference type="EMBL" id="GLB41370.1"/>
    </source>
</evidence>